<evidence type="ECO:0000313" key="4">
    <source>
        <dbReference type="Proteomes" id="UP000284403"/>
    </source>
</evidence>
<dbReference type="EMBL" id="MKKU01000516">
    <property type="protein sequence ID" value="RNF09163.1"/>
    <property type="molecule type" value="Genomic_DNA"/>
</dbReference>
<feature type="transmembrane region" description="Helical" evidence="2">
    <location>
        <begin position="147"/>
        <end position="166"/>
    </location>
</feature>
<reference evidence="3 4" key="1">
    <citation type="journal article" date="2018" name="BMC Genomics">
        <title>Genomic comparison of Trypanosoma conorhini and Trypanosoma rangeli to Trypanosoma cruzi strains of high and low virulence.</title>
        <authorList>
            <person name="Bradwell K.R."/>
            <person name="Koparde V.N."/>
            <person name="Matveyev A.V."/>
            <person name="Serrano M.G."/>
            <person name="Alves J.M."/>
            <person name="Parikh H."/>
            <person name="Huang B."/>
            <person name="Lee V."/>
            <person name="Espinosa-Alvarez O."/>
            <person name="Ortiz P.A."/>
            <person name="Costa-Martins A.G."/>
            <person name="Teixeira M.M."/>
            <person name="Buck G.A."/>
        </authorList>
    </citation>
    <scope>NUCLEOTIDE SEQUENCE [LARGE SCALE GENOMIC DNA]</scope>
    <source>
        <strain evidence="3 4">025E</strain>
    </source>
</reference>
<dbReference type="OrthoDB" id="273279at2759"/>
<evidence type="ECO:0000256" key="2">
    <source>
        <dbReference type="SAM" id="Phobius"/>
    </source>
</evidence>
<feature type="region of interest" description="Disordered" evidence="1">
    <location>
        <begin position="254"/>
        <end position="283"/>
    </location>
</feature>
<keyword evidence="4" id="KW-1185">Reference proteome</keyword>
<evidence type="ECO:0000313" key="3">
    <source>
        <dbReference type="EMBL" id="RNF09163.1"/>
    </source>
</evidence>
<dbReference type="RefSeq" id="XP_029225988.1">
    <property type="nucleotide sequence ID" value="XM_029373887.1"/>
</dbReference>
<proteinExistence type="predicted"/>
<feature type="compositionally biased region" description="Pro residues" evidence="1">
    <location>
        <begin position="359"/>
        <end position="368"/>
    </location>
</feature>
<keyword evidence="2" id="KW-0812">Transmembrane</keyword>
<feature type="transmembrane region" description="Helical" evidence="2">
    <location>
        <begin position="107"/>
        <end position="127"/>
    </location>
</feature>
<feature type="transmembrane region" description="Helical" evidence="2">
    <location>
        <begin position="196"/>
        <end position="217"/>
    </location>
</feature>
<sequence>MNIYSRDQQIYNIQRTRGERWLLHLYTLSTGVQVVCFLFAIIRTANAASDSFENNFFVTSPLDLGPLRLWDNCSLSVSSSYTMFTNVSYSLSTRNVGYFVSRSVTNIRMLFTCAALNIVVCAINRLWVWLEIRELRYHFVVIRHDVFVVWELFLTIVGIVLLQPVANESEVLSKYFSYCAQKRPYGLGNVSRYVELYVSFFTALAVFSLAALAAVVVRCKKVPGDEEMEASAVQPHLPPQRLLSVYSAGEAGRRWQPPQQQLYNPPPHVGRNAGGQGDFRPSNDVAFHTAAAPVAPLVPPEDFERRHSAPSFGPSISRPMTPNTLGPDPGTLHHRGDAAVSARDGSSTGAGAQPLTRFQPPPPPPPPSLGRQRDTQGDAATEATVELENQR</sequence>
<keyword evidence="2" id="KW-1133">Transmembrane helix</keyword>
<feature type="region of interest" description="Disordered" evidence="1">
    <location>
        <begin position="297"/>
        <end position="391"/>
    </location>
</feature>
<organism evidence="3 4">
    <name type="scientific">Trypanosoma conorhini</name>
    <dbReference type="NCBI Taxonomy" id="83891"/>
    <lineage>
        <taxon>Eukaryota</taxon>
        <taxon>Discoba</taxon>
        <taxon>Euglenozoa</taxon>
        <taxon>Kinetoplastea</taxon>
        <taxon>Metakinetoplastina</taxon>
        <taxon>Trypanosomatida</taxon>
        <taxon>Trypanosomatidae</taxon>
        <taxon>Trypanosoma</taxon>
    </lineage>
</organism>
<protein>
    <submittedName>
        <fullName evidence="3">Uncharacterized protein</fullName>
    </submittedName>
</protein>
<feature type="transmembrane region" description="Helical" evidence="2">
    <location>
        <begin position="21"/>
        <end position="42"/>
    </location>
</feature>
<name>A0A3R7MWL7_9TRYP</name>
<evidence type="ECO:0000256" key="1">
    <source>
        <dbReference type="SAM" id="MobiDB-lite"/>
    </source>
</evidence>
<keyword evidence="2" id="KW-0472">Membrane</keyword>
<dbReference type="Proteomes" id="UP000284403">
    <property type="component" value="Unassembled WGS sequence"/>
</dbReference>
<dbReference type="GeneID" id="40320631"/>
<accession>A0A3R7MWL7</accession>
<comment type="caution">
    <text evidence="3">The sequence shown here is derived from an EMBL/GenBank/DDBJ whole genome shotgun (WGS) entry which is preliminary data.</text>
</comment>
<gene>
    <name evidence="3" type="ORF">Tco025E_07020</name>
</gene>
<dbReference type="AlphaFoldDB" id="A0A3R7MWL7"/>